<gene>
    <name evidence="3" type="ORF">HQN85_10100</name>
</gene>
<comment type="caution">
    <text evidence="3">The sequence shown here is derived from an EMBL/GenBank/DDBJ whole genome shotgun (WGS) entry which is preliminary data.</text>
</comment>
<dbReference type="Pfam" id="PF08327">
    <property type="entry name" value="AHSA1"/>
    <property type="match status" value="1"/>
</dbReference>
<evidence type="ECO:0000256" key="1">
    <source>
        <dbReference type="ARBA" id="ARBA00006817"/>
    </source>
</evidence>
<proteinExistence type="inferred from homology"/>
<dbReference type="EMBL" id="JABMKV010000002">
    <property type="protein sequence ID" value="NQX32081.1"/>
    <property type="molecule type" value="Genomic_DNA"/>
</dbReference>
<dbReference type="InterPro" id="IPR023393">
    <property type="entry name" value="START-like_dom_sf"/>
</dbReference>
<dbReference type="Gene3D" id="3.30.530.20">
    <property type="match status" value="1"/>
</dbReference>
<organism evidence="3 4">
    <name type="scientific">Pedobacter boryungensis</name>
    <dbReference type="NCBI Taxonomy" id="869962"/>
    <lineage>
        <taxon>Bacteria</taxon>
        <taxon>Pseudomonadati</taxon>
        <taxon>Bacteroidota</taxon>
        <taxon>Sphingobacteriia</taxon>
        <taxon>Sphingobacteriales</taxon>
        <taxon>Sphingobacteriaceae</taxon>
        <taxon>Pedobacter</taxon>
    </lineage>
</organism>
<comment type="similarity">
    <text evidence="1">Belongs to the AHA1 family.</text>
</comment>
<dbReference type="InterPro" id="IPR013538">
    <property type="entry name" value="ASHA1/2-like_C"/>
</dbReference>
<name>A0ABX2DGK1_9SPHI</name>
<evidence type="ECO:0000259" key="2">
    <source>
        <dbReference type="Pfam" id="PF08327"/>
    </source>
</evidence>
<dbReference type="Proteomes" id="UP000762110">
    <property type="component" value="Unassembled WGS sequence"/>
</dbReference>
<protein>
    <submittedName>
        <fullName evidence="3">SRPBCC domain-containing protein</fullName>
    </submittedName>
</protein>
<sequence length="143" mass="16318">MEYVVKQNIKINAKPAQVWDALTDPKKTKKYFFNAKVLSKWKEGSSITFKGRMFLIIKFEMTGKILEIKPEKLLKYTLRNGSDKKSNSFSTVTDKLTYSKGVTTLSITDDVGKGEGAEKRYKRSTKGWKKVLKGLKKLVEEGN</sequence>
<evidence type="ECO:0000313" key="3">
    <source>
        <dbReference type="EMBL" id="NQX32081.1"/>
    </source>
</evidence>
<keyword evidence="4" id="KW-1185">Reference proteome</keyword>
<evidence type="ECO:0000313" key="4">
    <source>
        <dbReference type="Proteomes" id="UP000762110"/>
    </source>
</evidence>
<reference evidence="3 4" key="1">
    <citation type="submission" date="2020-05" db="EMBL/GenBank/DDBJ databases">
        <title>Description of Pedobacter foliorum sp. nov.</title>
        <authorList>
            <person name="Qi S."/>
            <person name="Carlier A."/>
            <person name="Cnockaert M."/>
            <person name="Vandamme P."/>
        </authorList>
    </citation>
    <scope>NUCLEOTIDE SEQUENCE [LARGE SCALE GENOMIC DNA]</scope>
    <source>
        <strain evidence="3 4">LMG 31300</strain>
    </source>
</reference>
<dbReference type="SUPFAM" id="SSF55961">
    <property type="entry name" value="Bet v1-like"/>
    <property type="match status" value="1"/>
</dbReference>
<accession>A0ABX2DGK1</accession>
<feature type="domain" description="Activator of Hsp90 ATPase homologue 1/2-like C-terminal" evidence="2">
    <location>
        <begin position="12"/>
        <end position="140"/>
    </location>
</feature>
<dbReference type="RefSeq" id="WP_173271771.1">
    <property type="nucleotide sequence ID" value="NZ_JABMKV010000002.1"/>
</dbReference>